<dbReference type="Proteomes" id="UP000318313">
    <property type="component" value="Chromosome"/>
</dbReference>
<dbReference type="KEGG" id="gfm:Enr17x_17620"/>
<reference evidence="1 2" key="1">
    <citation type="submission" date="2019-03" db="EMBL/GenBank/DDBJ databases">
        <title>Deep-cultivation of Planctomycetes and their phenomic and genomic characterization uncovers novel biology.</title>
        <authorList>
            <person name="Wiegand S."/>
            <person name="Jogler M."/>
            <person name="Boedeker C."/>
            <person name="Pinto D."/>
            <person name="Vollmers J."/>
            <person name="Rivas-Marin E."/>
            <person name="Kohn T."/>
            <person name="Peeters S.H."/>
            <person name="Heuer A."/>
            <person name="Rast P."/>
            <person name="Oberbeckmann S."/>
            <person name="Bunk B."/>
            <person name="Jeske O."/>
            <person name="Meyerdierks A."/>
            <person name="Storesund J.E."/>
            <person name="Kallscheuer N."/>
            <person name="Luecker S."/>
            <person name="Lage O.M."/>
            <person name="Pohl T."/>
            <person name="Merkel B.J."/>
            <person name="Hornburger P."/>
            <person name="Mueller R.-W."/>
            <person name="Bruemmer F."/>
            <person name="Labrenz M."/>
            <person name="Spormann A.M."/>
            <person name="Op den Camp H."/>
            <person name="Overmann J."/>
            <person name="Amann R."/>
            <person name="Jetten M.S.M."/>
            <person name="Mascher T."/>
            <person name="Medema M.H."/>
            <person name="Devos D.P."/>
            <person name="Kaster A.-K."/>
            <person name="Ovreas L."/>
            <person name="Rohde M."/>
            <person name="Galperin M.Y."/>
            <person name="Jogler C."/>
        </authorList>
    </citation>
    <scope>NUCLEOTIDE SEQUENCE [LARGE SCALE GENOMIC DNA]</scope>
    <source>
        <strain evidence="1 2">Enr17</strain>
    </source>
</reference>
<sequence>MSQDETLFHFGSDVDTYPLDQPLVLRSGIAVFTDDCEKVDESGDDVKFLKSLPEIEVWYGAITPSVSPFLAVTTPVQTRLPTARRVLELLRASCFESEHIKSLDVVNIPFPGYHPRTKNDEIHSDPQEQCLFAKDEKDQYELDDNINDPEWRLRDEQSRGCHASLRAAVLENHLYYVQIHAKPKVYDGSEYREYVIVFAVGVSRASGNLIGMVSFQVCHNLCD</sequence>
<gene>
    <name evidence="1" type="ORF">Enr17x_17620</name>
</gene>
<accession>A0A518I9E7</accession>
<keyword evidence="2" id="KW-1185">Reference proteome</keyword>
<dbReference type="RefSeq" id="WP_145307730.1">
    <property type="nucleotide sequence ID" value="NZ_CP037452.1"/>
</dbReference>
<dbReference type="AlphaFoldDB" id="A0A518I9E7"/>
<protein>
    <submittedName>
        <fullName evidence="1">Uncharacterized protein</fullName>
    </submittedName>
</protein>
<dbReference type="EMBL" id="CP037452">
    <property type="protein sequence ID" value="QDV49741.1"/>
    <property type="molecule type" value="Genomic_DNA"/>
</dbReference>
<name>A0A518I9E7_9PLAN</name>
<evidence type="ECO:0000313" key="1">
    <source>
        <dbReference type="EMBL" id="QDV49741.1"/>
    </source>
</evidence>
<proteinExistence type="predicted"/>
<dbReference type="OrthoDB" id="288339at2"/>
<organism evidence="1 2">
    <name type="scientific">Gimesia fumaroli</name>
    <dbReference type="NCBI Taxonomy" id="2527976"/>
    <lineage>
        <taxon>Bacteria</taxon>
        <taxon>Pseudomonadati</taxon>
        <taxon>Planctomycetota</taxon>
        <taxon>Planctomycetia</taxon>
        <taxon>Planctomycetales</taxon>
        <taxon>Planctomycetaceae</taxon>
        <taxon>Gimesia</taxon>
    </lineage>
</organism>
<evidence type="ECO:0000313" key="2">
    <source>
        <dbReference type="Proteomes" id="UP000318313"/>
    </source>
</evidence>